<dbReference type="RefSeq" id="WP_106730095.1">
    <property type="nucleotide sequence ID" value="NZ_PXYG01000005.1"/>
</dbReference>
<dbReference type="GO" id="GO:0004515">
    <property type="term" value="F:nicotinate-nucleotide adenylyltransferase activity"/>
    <property type="evidence" value="ECO:0007669"/>
    <property type="project" value="UniProtKB-UniRule"/>
</dbReference>
<dbReference type="NCBIfam" id="NF000839">
    <property type="entry name" value="PRK00071.1-1"/>
    <property type="match status" value="1"/>
</dbReference>
<dbReference type="Proteomes" id="UP000240243">
    <property type="component" value="Unassembled WGS sequence"/>
</dbReference>
<proteinExistence type="inferred from homology"/>
<comment type="catalytic activity">
    <reaction evidence="10 11">
        <text>nicotinate beta-D-ribonucleotide + ATP + H(+) = deamido-NAD(+) + diphosphate</text>
        <dbReference type="Rhea" id="RHEA:22860"/>
        <dbReference type="ChEBI" id="CHEBI:15378"/>
        <dbReference type="ChEBI" id="CHEBI:30616"/>
        <dbReference type="ChEBI" id="CHEBI:33019"/>
        <dbReference type="ChEBI" id="CHEBI:57502"/>
        <dbReference type="ChEBI" id="CHEBI:58437"/>
        <dbReference type="EC" id="2.7.7.18"/>
    </reaction>
</comment>
<evidence type="ECO:0000259" key="12">
    <source>
        <dbReference type="Pfam" id="PF01467"/>
    </source>
</evidence>
<evidence type="ECO:0000256" key="7">
    <source>
        <dbReference type="ARBA" id="ARBA00022741"/>
    </source>
</evidence>
<evidence type="ECO:0000256" key="1">
    <source>
        <dbReference type="ARBA" id="ARBA00002324"/>
    </source>
</evidence>
<dbReference type="PANTHER" id="PTHR39321">
    <property type="entry name" value="NICOTINATE-NUCLEOTIDE ADENYLYLTRANSFERASE-RELATED"/>
    <property type="match status" value="1"/>
</dbReference>
<dbReference type="PANTHER" id="PTHR39321:SF3">
    <property type="entry name" value="PHOSPHOPANTETHEINE ADENYLYLTRANSFERASE"/>
    <property type="match status" value="1"/>
</dbReference>
<dbReference type="CDD" id="cd02165">
    <property type="entry name" value="NMNAT"/>
    <property type="match status" value="1"/>
</dbReference>
<keyword evidence="8 11" id="KW-0067">ATP-binding</keyword>
<dbReference type="FunFam" id="3.40.50.620:FF:000039">
    <property type="entry name" value="Probable nicotinate-nucleotide adenylyltransferase"/>
    <property type="match status" value="1"/>
</dbReference>
<evidence type="ECO:0000256" key="3">
    <source>
        <dbReference type="ARBA" id="ARBA00009014"/>
    </source>
</evidence>
<dbReference type="AlphaFoldDB" id="A0A2P7R3Q3"/>
<comment type="caution">
    <text evidence="13">The sequence shown here is derived from an EMBL/GenBank/DDBJ whole genome shotgun (WGS) entry which is preliminary data.</text>
</comment>
<dbReference type="NCBIfam" id="TIGR00482">
    <property type="entry name" value="nicotinate (nicotinamide) nucleotide adenylyltransferase"/>
    <property type="match status" value="1"/>
</dbReference>
<evidence type="ECO:0000256" key="10">
    <source>
        <dbReference type="ARBA" id="ARBA00048721"/>
    </source>
</evidence>
<comment type="similarity">
    <text evidence="3 11">Belongs to the NadD family.</text>
</comment>
<dbReference type="OrthoDB" id="5295945at2"/>
<dbReference type="InterPro" id="IPR005248">
    <property type="entry name" value="NadD/NMNAT"/>
</dbReference>
<dbReference type="Gene3D" id="3.40.50.620">
    <property type="entry name" value="HUPs"/>
    <property type="match status" value="1"/>
</dbReference>
<evidence type="ECO:0000313" key="13">
    <source>
        <dbReference type="EMBL" id="PSJ44844.1"/>
    </source>
</evidence>
<dbReference type="GO" id="GO:0009435">
    <property type="term" value="P:NAD+ biosynthetic process"/>
    <property type="evidence" value="ECO:0007669"/>
    <property type="project" value="UniProtKB-UniRule"/>
</dbReference>
<evidence type="ECO:0000256" key="11">
    <source>
        <dbReference type="HAMAP-Rule" id="MF_00244"/>
    </source>
</evidence>
<evidence type="ECO:0000256" key="5">
    <source>
        <dbReference type="ARBA" id="ARBA00022679"/>
    </source>
</evidence>
<keyword evidence="7 11" id="KW-0547">Nucleotide-binding</keyword>
<keyword evidence="5 11" id="KW-0808">Transferase</keyword>
<evidence type="ECO:0000313" key="14">
    <source>
        <dbReference type="Proteomes" id="UP000240243"/>
    </source>
</evidence>
<dbReference type="GO" id="GO:0005524">
    <property type="term" value="F:ATP binding"/>
    <property type="evidence" value="ECO:0007669"/>
    <property type="project" value="UniProtKB-KW"/>
</dbReference>
<evidence type="ECO:0000256" key="4">
    <source>
        <dbReference type="ARBA" id="ARBA00022642"/>
    </source>
</evidence>
<dbReference type="EMBL" id="PXYG01000005">
    <property type="protein sequence ID" value="PSJ44844.1"/>
    <property type="molecule type" value="Genomic_DNA"/>
</dbReference>
<dbReference type="InterPro" id="IPR004821">
    <property type="entry name" value="Cyt_trans-like"/>
</dbReference>
<dbReference type="HAMAP" id="MF_00244">
    <property type="entry name" value="NaMN_adenylyltr"/>
    <property type="match status" value="1"/>
</dbReference>
<feature type="domain" description="Cytidyltransferase-like" evidence="12">
    <location>
        <begin position="7"/>
        <end position="184"/>
    </location>
</feature>
<comment type="function">
    <text evidence="1 11">Catalyzes the reversible adenylation of nicotinate mononucleotide (NaMN) to nicotinic acid adenine dinucleotide (NaAD).</text>
</comment>
<organism evidence="13 14">
    <name type="scientific">Zobellella endophytica</name>
    <dbReference type="NCBI Taxonomy" id="2116700"/>
    <lineage>
        <taxon>Bacteria</taxon>
        <taxon>Pseudomonadati</taxon>
        <taxon>Pseudomonadota</taxon>
        <taxon>Gammaproteobacteria</taxon>
        <taxon>Aeromonadales</taxon>
        <taxon>Aeromonadaceae</taxon>
        <taxon>Zobellella</taxon>
    </lineage>
</organism>
<dbReference type="UniPathway" id="UPA00253">
    <property type="reaction ID" value="UER00332"/>
</dbReference>
<comment type="pathway">
    <text evidence="2 11">Cofactor biosynthesis; NAD(+) biosynthesis; deamido-NAD(+) from nicotinate D-ribonucleotide: step 1/1.</text>
</comment>
<evidence type="ECO:0000256" key="2">
    <source>
        <dbReference type="ARBA" id="ARBA00005019"/>
    </source>
</evidence>
<accession>A0A2P7R3Q3</accession>
<name>A0A2P7R3Q3_9GAMM</name>
<keyword evidence="4 11" id="KW-0662">Pyridine nucleotide biosynthesis</keyword>
<evidence type="ECO:0000256" key="9">
    <source>
        <dbReference type="ARBA" id="ARBA00023027"/>
    </source>
</evidence>
<evidence type="ECO:0000256" key="6">
    <source>
        <dbReference type="ARBA" id="ARBA00022695"/>
    </source>
</evidence>
<gene>
    <name evidence="11" type="primary">nadD</name>
    <name evidence="13" type="ORF">C7H85_12800</name>
</gene>
<keyword evidence="6 11" id="KW-0548">Nucleotidyltransferase</keyword>
<sequence length="215" mass="24490">MSKPIGLLGGTFDPIHIGHLRPAISTMERLGLGEVRLLPNYIPPHRATPDSAPEHRLAMVRLAVAQTPGLTVDDRELRRNRPSYTIDTLTELRRELPHRPLCFLMGMDSLCSLNRWHRWRELLDHAHLVVSYRPGWTADFNDDVAGLYRAHGTRDRELLHRRPGGCIYLIDNPQLEVSSTQIRQCIKAGNNPQYLLPDPVTAYIREKGLYQGPVL</sequence>
<dbReference type="SUPFAM" id="SSF52374">
    <property type="entry name" value="Nucleotidylyl transferase"/>
    <property type="match status" value="1"/>
</dbReference>
<protein>
    <recommendedName>
        <fullName evidence="11">Probable nicotinate-nucleotide adenylyltransferase</fullName>
        <ecNumber evidence="11">2.7.7.18</ecNumber>
    </recommendedName>
    <alternativeName>
        <fullName evidence="11">Deamido-NAD(+) diphosphorylase</fullName>
    </alternativeName>
    <alternativeName>
        <fullName evidence="11">Deamido-NAD(+) pyrophosphorylase</fullName>
    </alternativeName>
    <alternativeName>
        <fullName evidence="11">Nicotinate mononucleotide adenylyltransferase</fullName>
        <shortName evidence="11">NaMN adenylyltransferase</shortName>
    </alternativeName>
</protein>
<keyword evidence="9 11" id="KW-0520">NAD</keyword>
<dbReference type="InterPro" id="IPR014729">
    <property type="entry name" value="Rossmann-like_a/b/a_fold"/>
</dbReference>
<reference evidence="13 14" key="1">
    <citation type="submission" date="2018-03" db="EMBL/GenBank/DDBJ databases">
        <title>The draft genome of Zobellella sp. 59N8.</title>
        <authorList>
            <person name="Liu L."/>
            <person name="Li L."/>
            <person name="Zhang X."/>
            <person name="Liang L."/>
            <person name="Wang T."/>
        </authorList>
    </citation>
    <scope>NUCLEOTIDE SEQUENCE [LARGE SCALE GENOMIC DNA]</scope>
    <source>
        <strain evidence="13 14">59N8</strain>
    </source>
</reference>
<dbReference type="EC" id="2.7.7.18" evidence="11"/>
<keyword evidence="14" id="KW-1185">Reference proteome</keyword>
<dbReference type="Pfam" id="PF01467">
    <property type="entry name" value="CTP_transf_like"/>
    <property type="match status" value="1"/>
</dbReference>
<dbReference type="NCBIfam" id="NF000840">
    <property type="entry name" value="PRK00071.1-3"/>
    <property type="match status" value="1"/>
</dbReference>
<evidence type="ECO:0000256" key="8">
    <source>
        <dbReference type="ARBA" id="ARBA00022840"/>
    </source>
</evidence>